<dbReference type="AlphaFoldDB" id="A0A1T5GQF4"/>
<dbReference type="RefSeq" id="WP_079645890.1">
    <property type="nucleotide sequence ID" value="NZ_FUZF01000030.1"/>
</dbReference>
<dbReference type="InterPro" id="IPR013324">
    <property type="entry name" value="RNA_pol_sigma_r3/r4-like"/>
</dbReference>
<dbReference type="OrthoDB" id="655312at2"/>
<dbReference type="InterPro" id="IPR039425">
    <property type="entry name" value="RNA_pol_sigma-70-like"/>
</dbReference>
<dbReference type="InterPro" id="IPR013249">
    <property type="entry name" value="RNA_pol_sigma70_r4_t2"/>
</dbReference>
<evidence type="ECO:0000256" key="1">
    <source>
        <dbReference type="ARBA" id="ARBA00010641"/>
    </source>
</evidence>
<dbReference type="Pfam" id="PF08281">
    <property type="entry name" value="Sigma70_r4_2"/>
    <property type="match status" value="1"/>
</dbReference>
<name>A0A1T5GQF4_9SPHI</name>
<evidence type="ECO:0000313" key="7">
    <source>
        <dbReference type="EMBL" id="SKC10617.1"/>
    </source>
</evidence>
<dbReference type="InterPro" id="IPR036388">
    <property type="entry name" value="WH-like_DNA-bd_sf"/>
</dbReference>
<dbReference type="InterPro" id="IPR014284">
    <property type="entry name" value="RNA_pol_sigma-70_dom"/>
</dbReference>
<evidence type="ECO:0000256" key="2">
    <source>
        <dbReference type="ARBA" id="ARBA00023015"/>
    </source>
</evidence>
<dbReference type="CDD" id="cd06171">
    <property type="entry name" value="Sigma70_r4"/>
    <property type="match status" value="1"/>
</dbReference>
<accession>A0A1T5GQF4</accession>
<dbReference type="GO" id="GO:0016987">
    <property type="term" value="F:sigma factor activity"/>
    <property type="evidence" value="ECO:0007669"/>
    <property type="project" value="UniProtKB-KW"/>
</dbReference>
<dbReference type="Pfam" id="PF04542">
    <property type="entry name" value="Sigma70_r2"/>
    <property type="match status" value="1"/>
</dbReference>
<dbReference type="InterPro" id="IPR007627">
    <property type="entry name" value="RNA_pol_sigma70_r2"/>
</dbReference>
<protein>
    <submittedName>
        <fullName evidence="7">RNA polymerase sigma-70 factor, ECF subfamily</fullName>
    </submittedName>
</protein>
<dbReference type="Gene3D" id="1.10.1740.10">
    <property type="match status" value="1"/>
</dbReference>
<keyword evidence="8" id="KW-1185">Reference proteome</keyword>
<dbReference type="GO" id="GO:0003677">
    <property type="term" value="F:DNA binding"/>
    <property type="evidence" value="ECO:0007669"/>
    <property type="project" value="InterPro"/>
</dbReference>
<evidence type="ECO:0000259" key="6">
    <source>
        <dbReference type="Pfam" id="PF08281"/>
    </source>
</evidence>
<dbReference type="Gene3D" id="1.10.10.10">
    <property type="entry name" value="Winged helix-like DNA-binding domain superfamily/Winged helix DNA-binding domain"/>
    <property type="match status" value="1"/>
</dbReference>
<evidence type="ECO:0000256" key="3">
    <source>
        <dbReference type="ARBA" id="ARBA00023082"/>
    </source>
</evidence>
<sequence>MNTPPDIDDSELLLRMRDGDQQAFNAIYHRYKSRIATKLFAVLKVDELVEDTLQELFFRVWEKRSSIDPEQNIAGYLYRIATNLALDHFRKLAREQRIAALQELPQGEGALHIYQEKLDQELFKLIDQLPEQRKRVFMLCKFENKSYEEVGQLLHISTHAVKDHVVKANKFLKNNYGKLAPWAGYCLAIYALSDFL</sequence>
<evidence type="ECO:0000259" key="5">
    <source>
        <dbReference type="Pfam" id="PF04542"/>
    </source>
</evidence>
<dbReference type="GO" id="GO:0006352">
    <property type="term" value="P:DNA-templated transcription initiation"/>
    <property type="evidence" value="ECO:0007669"/>
    <property type="project" value="InterPro"/>
</dbReference>
<gene>
    <name evidence="7" type="ORF">SAMN05660841_04267</name>
</gene>
<dbReference type="PANTHER" id="PTHR43133">
    <property type="entry name" value="RNA POLYMERASE ECF-TYPE SIGMA FACTO"/>
    <property type="match status" value="1"/>
</dbReference>
<dbReference type="InterPro" id="IPR013325">
    <property type="entry name" value="RNA_pol_sigma_r2"/>
</dbReference>
<feature type="domain" description="RNA polymerase sigma factor 70 region 4 type 2" evidence="6">
    <location>
        <begin position="120"/>
        <end position="168"/>
    </location>
</feature>
<keyword evidence="4" id="KW-0804">Transcription</keyword>
<dbReference type="SUPFAM" id="SSF88659">
    <property type="entry name" value="Sigma3 and sigma4 domains of RNA polymerase sigma factors"/>
    <property type="match status" value="1"/>
</dbReference>
<dbReference type="NCBIfam" id="TIGR02937">
    <property type="entry name" value="sigma70-ECF"/>
    <property type="match status" value="1"/>
</dbReference>
<dbReference type="PANTHER" id="PTHR43133:SF46">
    <property type="entry name" value="RNA POLYMERASE SIGMA-70 FACTOR ECF SUBFAMILY"/>
    <property type="match status" value="1"/>
</dbReference>
<evidence type="ECO:0000256" key="4">
    <source>
        <dbReference type="ARBA" id="ARBA00023163"/>
    </source>
</evidence>
<keyword evidence="2" id="KW-0805">Transcription regulation</keyword>
<dbReference type="SUPFAM" id="SSF88946">
    <property type="entry name" value="Sigma2 domain of RNA polymerase sigma factors"/>
    <property type="match status" value="1"/>
</dbReference>
<dbReference type="EMBL" id="FUZF01000030">
    <property type="protein sequence ID" value="SKC10617.1"/>
    <property type="molecule type" value="Genomic_DNA"/>
</dbReference>
<feature type="domain" description="RNA polymerase sigma-70 region 2" evidence="5">
    <location>
        <begin position="27"/>
        <end position="94"/>
    </location>
</feature>
<proteinExistence type="inferred from homology"/>
<organism evidence="7 8">
    <name type="scientific">Sphingobacterium nematocida</name>
    <dbReference type="NCBI Taxonomy" id="1513896"/>
    <lineage>
        <taxon>Bacteria</taxon>
        <taxon>Pseudomonadati</taxon>
        <taxon>Bacteroidota</taxon>
        <taxon>Sphingobacteriia</taxon>
        <taxon>Sphingobacteriales</taxon>
        <taxon>Sphingobacteriaceae</taxon>
        <taxon>Sphingobacterium</taxon>
    </lineage>
</organism>
<evidence type="ECO:0000313" key="8">
    <source>
        <dbReference type="Proteomes" id="UP000190150"/>
    </source>
</evidence>
<comment type="similarity">
    <text evidence="1">Belongs to the sigma-70 factor family. ECF subfamily.</text>
</comment>
<dbReference type="Proteomes" id="UP000190150">
    <property type="component" value="Unassembled WGS sequence"/>
</dbReference>
<keyword evidence="3" id="KW-0731">Sigma factor</keyword>
<dbReference type="STRING" id="1513896.SAMN05660841_04267"/>
<reference evidence="8" key="1">
    <citation type="submission" date="2017-02" db="EMBL/GenBank/DDBJ databases">
        <authorList>
            <person name="Varghese N."/>
            <person name="Submissions S."/>
        </authorList>
    </citation>
    <scope>NUCLEOTIDE SEQUENCE [LARGE SCALE GENOMIC DNA]</scope>
    <source>
        <strain evidence="8">DSM 24091</strain>
    </source>
</reference>